<organism evidence="1 2">
    <name type="scientific">Capsella rubella</name>
    <dbReference type="NCBI Taxonomy" id="81985"/>
    <lineage>
        <taxon>Eukaryota</taxon>
        <taxon>Viridiplantae</taxon>
        <taxon>Streptophyta</taxon>
        <taxon>Embryophyta</taxon>
        <taxon>Tracheophyta</taxon>
        <taxon>Spermatophyta</taxon>
        <taxon>Magnoliopsida</taxon>
        <taxon>eudicotyledons</taxon>
        <taxon>Gunneridae</taxon>
        <taxon>Pentapetalae</taxon>
        <taxon>rosids</taxon>
        <taxon>malvids</taxon>
        <taxon>Brassicales</taxon>
        <taxon>Brassicaceae</taxon>
        <taxon>Camelineae</taxon>
        <taxon>Capsella</taxon>
    </lineage>
</organism>
<name>R0GQ38_9BRAS</name>
<keyword evidence="2" id="KW-1185">Reference proteome</keyword>
<accession>R0GQ38</accession>
<evidence type="ECO:0000313" key="1">
    <source>
        <dbReference type="EMBL" id="EOA18984.1"/>
    </source>
</evidence>
<dbReference type="Proteomes" id="UP000029121">
    <property type="component" value="Unassembled WGS sequence"/>
</dbReference>
<dbReference type="EMBL" id="KB870811">
    <property type="protein sequence ID" value="EOA18984.1"/>
    <property type="molecule type" value="Genomic_DNA"/>
</dbReference>
<gene>
    <name evidence="1" type="ORF">CARUB_v10007629mg</name>
</gene>
<protein>
    <submittedName>
        <fullName evidence="1">Uncharacterized protein</fullName>
    </submittedName>
</protein>
<dbReference type="AlphaFoldDB" id="R0GQ38"/>
<evidence type="ECO:0000313" key="2">
    <source>
        <dbReference type="Proteomes" id="UP000029121"/>
    </source>
</evidence>
<sequence>MNLMRTSPGILEYQSETETCYNQDWDAFYGYIRESMRSDFSKAQIMGKCLVLKEEDVPCAENERVVGNENTKIDNVEEEDGADDLCVIKNALEAAASYRSLSEDLRKVLFRKLKNVGADRRKELADGWKALFAADMELDIKKRDFFAMLLNLGFSA</sequence>
<proteinExistence type="predicted"/>
<reference evidence="2" key="1">
    <citation type="journal article" date="2013" name="Nat. Genet.">
        <title>The Capsella rubella genome and the genomic consequences of rapid mating system evolution.</title>
        <authorList>
            <person name="Slotte T."/>
            <person name="Hazzouri K.M."/>
            <person name="Agren J.A."/>
            <person name="Koenig D."/>
            <person name="Maumus F."/>
            <person name="Guo Y.L."/>
            <person name="Steige K."/>
            <person name="Platts A.E."/>
            <person name="Escobar J.S."/>
            <person name="Newman L.K."/>
            <person name="Wang W."/>
            <person name="Mandakova T."/>
            <person name="Vello E."/>
            <person name="Smith L.M."/>
            <person name="Henz S.R."/>
            <person name="Steffen J."/>
            <person name="Takuno S."/>
            <person name="Brandvain Y."/>
            <person name="Coop G."/>
            <person name="Andolfatto P."/>
            <person name="Hu T.T."/>
            <person name="Blanchette M."/>
            <person name="Clark R.M."/>
            <person name="Quesneville H."/>
            <person name="Nordborg M."/>
            <person name="Gaut B.S."/>
            <person name="Lysak M.A."/>
            <person name="Jenkins J."/>
            <person name="Grimwood J."/>
            <person name="Chapman J."/>
            <person name="Prochnik S."/>
            <person name="Shu S."/>
            <person name="Rokhsar D."/>
            <person name="Schmutz J."/>
            <person name="Weigel D."/>
            <person name="Wright S.I."/>
        </authorList>
    </citation>
    <scope>NUCLEOTIDE SEQUENCE [LARGE SCALE GENOMIC DNA]</scope>
    <source>
        <strain evidence="2">cv. Monte Gargano</strain>
    </source>
</reference>